<evidence type="ECO:0000313" key="3">
    <source>
        <dbReference type="Proteomes" id="UP000649826"/>
    </source>
</evidence>
<accession>A0ABR7IFQ7</accession>
<protein>
    <submittedName>
        <fullName evidence="2">Uncharacterized protein</fullName>
    </submittedName>
</protein>
<evidence type="ECO:0000256" key="1">
    <source>
        <dbReference type="SAM" id="Coils"/>
    </source>
</evidence>
<evidence type="ECO:0000313" key="2">
    <source>
        <dbReference type="EMBL" id="MBC5778831.1"/>
    </source>
</evidence>
<organism evidence="2 3">
    <name type="scientific">Blautia difficilis</name>
    <dbReference type="NCBI Taxonomy" id="2763027"/>
    <lineage>
        <taxon>Bacteria</taxon>
        <taxon>Bacillati</taxon>
        <taxon>Bacillota</taxon>
        <taxon>Clostridia</taxon>
        <taxon>Lachnospirales</taxon>
        <taxon>Lachnospiraceae</taxon>
        <taxon>Blautia</taxon>
    </lineage>
</organism>
<keyword evidence="3" id="KW-1185">Reference proteome</keyword>
<name>A0ABR7IFQ7_9FIRM</name>
<comment type="caution">
    <text evidence="2">The sequence shown here is derived from an EMBL/GenBank/DDBJ whole genome shotgun (WGS) entry which is preliminary data.</text>
</comment>
<dbReference type="Proteomes" id="UP000649826">
    <property type="component" value="Unassembled WGS sequence"/>
</dbReference>
<proteinExistence type="predicted"/>
<sequence>MKRKRKGSFHNKMIQFSYEHRTVPNAFNELRKSVEEVNNMLNKLSEKDKKKEKQKK</sequence>
<reference evidence="2 3" key="1">
    <citation type="submission" date="2020-08" db="EMBL/GenBank/DDBJ databases">
        <title>Genome public.</title>
        <authorList>
            <person name="Liu C."/>
            <person name="Sun Q."/>
        </authorList>
    </citation>
    <scope>NUCLEOTIDE SEQUENCE [LARGE SCALE GENOMIC DNA]</scope>
    <source>
        <strain evidence="2 3">M29</strain>
    </source>
</reference>
<dbReference type="EMBL" id="JACOQG010000004">
    <property type="protein sequence ID" value="MBC5778831.1"/>
    <property type="molecule type" value="Genomic_DNA"/>
</dbReference>
<feature type="coiled-coil region" evidence="1">
    <location>
        <begin position="27"/>
        <end position="54"/>
    </location>
</feature>
<dbReference type="RefSeq" id="WP_173743078.1">
    <property type="nucleotide sequence ID" value="NZ_JACOQG010000004.1"/>
</dbReference>
<keyword evidence="1" id="KW-0175">Coiled coil</keyword>
<gene>
    <name evidence="2" type="ORF">H8Z82_03985</name>
</gene>